<dbReference type="InterPro" id="IPR029044">
    <property type="entry name" value="Nucleotide-diphossugar_trans"/>
</dbReference>
<feature type="non-terminal residue" evidence="1">
    <location>
        <position position="1"/>
    </location>
</feature>
<dbReference type="Gene3D" id="3.90.550.10">
    <property type="entry name" value="Spore Coat Polysaccharide Biosynthesis Protein SpsA, Chain A"/>
    <property type="match status" value="1"/>
</dbReference>
<gene>
    <name evidence="1" type="ORF">S01H4_25892</name>
</gene>
<dbReference type="AlphaFoldDB" id="X1B8C4"/>
<sequence>YPERLEKQIAFLENNQDFILLGTSFNIVNSSGKVIKEVLFNTLAEGLYYDLIFQNMFAHSSVVFRLREVNSVGGYSESLKYAQDYDLWSKLSRIGKIWVLPDILTLWCDDPLNISNKKRKEQDLVSKGIFTNSLRLLNVEENVVRDSYLLHILHIGCLLNAPLTCISLAFISSCELIISLRDCMGYLPIGS</sequence>
<organism evidence="1">
    <name type="scientific">marine sediment metagenome</name>
    <dbReference type="NCBI Taxonomy" id="412755"/>
    <lineage>
        <taxon>unclassified sequences</taxon>
        <taxon>metagenomes</taxon>
        <taxon>ecological metagenomes</taxon>
    </lineage>
</organism>
<proteinExistence type="predicted"/>
<protein>
    <submittedName>
        <fullName evidence="1">Uncharacterized protein</fullName>
    </submittedName>
</protein>
<reference evidence="1" key="1">
    <citation type="journal article" date="2014" name="Front. Microbiol.">
        <title>High frequency of phylogenetically diverse reductive dehalogenase-homologous genes in deep subseafloor sedimentary metagenomes.</title>
        <authorList>
            <person name="Kawai M."/>
            <person name="Futagami T."/>
            <person name="Toyoda A."/>
            <person name="Takaki Y."/>
            <person name="Nishi S."/>
            <person name="Hori S."/>
            <person name="Arai W."/>
            <person name="Tsubouchi T."/>
            <person name="Morono Y."/>
            <person name="Uchiyama I."/>
            <person name="Ito T."/>
            <person name="Fujiyama A."/>
            <person name="Inagaki F."/>
            <person name="Takami H."/>
        </authorList>
    </citation>
    <scope>NUCLEOTIDE SEQUENCE</scope>
    <source>
        <strain evidence="1">Expedition CK06-06</strain>
    </source>
</reference>
<accession>X1B8C4</accession>
<name>X1B8C4_9ZZZZ</name>
<comment type="caution">
    <text evidence="1">The sequence shown here is derived from an EMBL/GenBank/DDBJ whole genome shotgun (WGS) entry which is preliminary data.</text>
</comment>
<dbReference type="SUPFAM" id="SSF53448">
    <property type="entry name" value="Nucleotide-diphospho-sugar transferases"/>
    <property type="match status" value="1"/>
</dbReference>
<dbReference type="EMBL" id="BART01012390">
    <property type="protein sequence ID" value="GAG80393.1"/>
    <property type="molecule type" value="Genomic_DNA"/>
</dbReference>
<evidence type="ECO:0000313" key="1">
    <source>
        <dbReference type="EMBL" id="GAG80393.1"/>
    </source>
</evidence>